<evidence type="ECO:0000313" key="2">
    <source>
        <dbReference type="Proteomes" id="UP000829398"/>
    </source>
</evidence>
<dbReference type="EMBL" id="CM039171">
    <property type="protein sequence ID" value="KAH9791067.1"/>
    <property type="molecule type" value="Genomic_DNA"/>
</dbReference>
<protein>
    <submittedName>
        <fullName evidence="1">Uncharacterized protein</fullName>
    </submittedName>
</protein>
<keyword evidence="2" id="KW-1185">Reference proteome</keyword>
<reference evidence="2" key="1">
    <citation type="journal article" date="2023" name="Hortic. Res.">
        <title>A chromosome-level phased genome enabling allele-level studies in sweet orange: a case study on citrus Huanglongbing tolerance.</title>
        <authorList>
            <person name="Wu B."/>
            <person name="Yu Q."/>
            <person name="Deng Z."/>
            <person name="Duan Y."/>
            <person name="Luo F."/>
            <person name="Gmitter F. Jr."/>
        </authorList>
    </citation>
    <scope>NUCLEOTIDE SEQUENCE [LARGE SCALE GENOMIC DNA]</scope>
    <source>
        <strain evidence="2">cv. Valencia</strain>
    </source>
</reference>
<proteinExistence type="predicted"/>
<name>A0ACB8MZL6_CITSI</name>
<accession>A0ACB8MZL6</accession>
<organism evidence="1 2">
    <name type="scientific">Citrus sinensis</name>
    <name type="common">Sweet orange</name>
    <name type="synonym">Citrus aurantium var. sinensis</name>
    <dbReference type="NCBI Taxonomy" id="2711"/>
    <lineage>
        <taxon>Eukaryota</taxon>
        <taxon>Viridiplantae</taxon>
        <taxon>Streptophyta</taxon>
        <taxon>Embryophyta</taxon>
        <taxon>Tracheophyta</taxon>
        <taxon>Spermatophyta</taxon>
        <taxon>Magnoliopsida</taxon>
        <taxon>eudicotyledons</taxon>
        <taxon>Gunneridae</taxon>
        <taxon>Pentapetalae</taxon>
        <taxon>rosids</taxon>
        <taxon>malvids</taxon>
        <taxon>Sapindales</taxon>
        <taxon>Rutaceae</taxon>
        <taxon>Aurantioideae</taxon>
        <taxon>Citrus</taxon>
    </lineage>
</organism>
<evidence type="ECO:0000313" key="1">
    <source>
        <dbReference type="EMBL" id="KAH9791067.1"/>
    </source>
</evidence>
<dbReference type="Proteomes" id="UP000829398">
    <property type="component" value="Chromosome 2"/>
</dbReference>
<comment type="caution">
    <text evidence="1">The sequence shown here is derived from an EMBL/GenBank/DDBJ whole genome shotgun (WGS) entry which is preliminary data.</text>
</comment>
<sequence>MTTRSKNCVFQPKHLNITTKYHLPLSLEPTSPIQALKDPQWRHAMCDEINALVKNGTWELVPRTPTQNIVGCKWVFRIKRHPDGSIDRYKAHLVAKGFHQRPGIDYHDTFSPVVKPTTIRLVLSVALSRNWNVHQLDVNNAFLHGRLSEEVFMSQPPGFIDASLPNHVYDLLVTCSSKVAIAALIAALSRRFSIKDLGDLHFFLGIEVLPTPTGLFLSQQKYIRDLFARTKMEGVKDHVTPMSTSIQLIHHDGSPLADATLYRNVIDGLQYLALTRPDIVYPVNKLAQYMQAPNQTHWAAAKRILRYLKNTLHFGLHLKRHQPF</sequence>
<gene>
    <name evidence="1" type="ORF">KPL71_003604</name>
</gene>